<dbReference type="HOGENOM" id="CLU_1041237_0_0_0"/>
<dbReference type="RefSeq" id="WP_011521926.1">
    <property type="nucleotide sequence ID" value="NC_008009.1"/>
</dbReference>
<dbReference type="InterPro" id="IPR052345">
    <property type="entry name" value="Rad_response_metalloprotease"/>
</dbReference>
<dbReference type="PANTHER" id="PTHR43236:SF2">
    <property type="entry name" value="BLL0069 PROTEIN"/>
    <property type="match status" value="1"/>
</dbReference>
<keyword evidence="3" id="KW-1185">Reference proteome</keyword>
<dbReference type="Pfam" id="PF06114">
    <property type="entry name" value="Peptidase_M78"/>
    <property type="match status" value="1"/>
</dbReference>
<dbReference type="Gene3D" id="1.10.10.2910">
    <property type="match status" value="1"/>
</dbReference>
<gene>
    <name evidence="2" type="ordered locus">Acid345_1121</name>
</gene>
<proteinExistence type="predicted"/>
<dbReference type="EnsemblBacteria" id="ABF40124">
    <property type="protein sequence ID" value="ABF40124"/>
    <property type="gene ID" value="Acid345_1121"/>
</dbReference>
<evidence type="ECO:0000259" key="1">
    <source>
        <dbReference type="Pfam" id="PF06114"/>
    </source>
</evidence>
<evidence type="ECO:0000313" key="2">
    <source>
        <dbReference type="EMBL" id="ABF40124.1"/>
    </source>
</evidence>
<name>Q1ISM6_KORVE</name>
<reference evidence="2 3" key="1">
    <citation type="journal article" date="2009" name="Appl. Environ. Microbiol.">
        <title>Three genomes from the phylum Acidobacteria provide insight into the lifestyles of these microorganisms in soils.</title>
        <authorList>
            <person name="Ward N.L."/>
            <person name="Challacombe J.F."/>
            <person name="Janssen P.H."/>
            <person name="Henrissat B."/>
            <person name="Coutinho P.M."/>
            <person name="Wu M."/>
            <person name="Xie G."/>
            <person name="Haft D.H."/>
            <person name="Sait M."/>
            <person name="Badger J."/>
            <person name="Barabote R.D."/>
            <person name="Bradley B."/>
            <person name="Brettin T.S."/>
            <person name="Brinkac L.M."/>
            <person name="Bruce D."/>
            <person name="Creasy T."/>
            <person name="Daugherty S.C."/>
            <person name="Davidsen T.M."/>
            <person name="DeBoy R.T."/>
            <person name="Detter J.C."/>
            <person name="Dodson R.J."/>
            <person name="Durkin A.S."/>
            <person name="Ganapathy A."/>
            <person name="Gwinn-Giglio M."/>
            <person name="Han C.S."/>
            <person name="Khouri H."/>
            <person name="Kiss H."/>
            <person name="Kothari S.P."/>
            <person name="Madupu R."/>
            <person name="Nelson K.E."/>
            <person name="Nelson W.C."/>
            <person name="Paulsen I."/>
            <person name="Penn K."/>
            <person name="Ren Q."/>
            <person name="Rosovitz M.J."/>
            <person name="Selengut J.D."/>
            <person name="Shrivastava S."/>
            <person name="Sullivan S.A."/>
            <person name="Tapia R."/>
            <person name="Thompson L.S."/>
            <person name="Watkins K.L."/>
            <person name="Yang Q."/>
            <person name="Yu C."/>
            <person name="Zafar N."/>
            <person name="Zhou L."/>
            <person name="Kuske C.R."/>
        </authorList>
    </citation>
    <scope>NUCLEOTIDE SEQUENCE [LARGE SCALE GENOMIC DNA]</scope>
    <source>
        <strain evidence="2 3">Ellin345</strain>
    </source>
</reference>
<dbReference type="KEGG" id="aba:Acid345_1121"/>
<accession>Q1ISM6</accession>
<dbReference type="InterPro" id="IPR010359">
    <property type="entry name" value="IrrE_HExxH"/>
</dbReference>
<dbReference type="STRING" id="204669.Acid345_1121"/>
<dbReference type="AlphaFoldDB" id="Q1ISM6"/>
<sequence>MSHTCQLPDPEKMAVRVLERAEVSVAPVNLRRVIALWKNLYLVEEDLDGSGYLLPMGNLGAEIIVNKNDSPERKAFTVAHEMGHWILGLRVKKSEGEFKQPDVPHHILERWCDSFATGLLMPRHLLESAIPQKESAALLHSVLQASQKFGVSEEAFFIRIWQVLRIQVAFINLLPTQNRGKFFDIERQFAERRYVKKLEDLLSVIGVEGELKSNNAVILFSINGDDGRKHCTGRKLSDKRVLLTIQWPESTNGGVRNELGLTASDSK</sequence>
<evidence type="ECO:0000313" key="3">
    <source>
        <dbReference type="Proteomes" id="UP000002432"/>
    </source>
</evidence>
<organism evidence="2 3">
    <name type="scientific">Koribacter versatilis (strain Ellin345)</name>
    <dbReference type="NCBI Taxonomy" id="204669"/>
    <lineage>
        <taxon>Bacteria</taxon>
        <taxon>Pseudomonadati</taxon>
        <taxon>Acidobacteriota</taxon>
        <taxon>Terriglobia</taxon>
        <taxon>Terriglobales</taxon>
        <taxon>Candidatus Korobacteraceae</taxon>
        <taxon>Candidatus Korobacter</taxon>
    </lineage>
</organism>
<dbReference type="OrthoDB" id="9816277at2"/>
<dbReference type="EMBL" id="CP000360">
    <property type="protein sequence ID" value="ABF40124.1"/>
    <property type="molecule type" value="Genomic_DNA"/>
</dbReference>
<protein>
    <recommendedName>
        <fullName evidence="1">IrrE N-terminal-like domain-containing protein</fullName>
    </recommendedName>
</protein>
<feature type="domain" description="IrrE N-terminal-like" evidence="1">
    <location>
        <begin position="60"/>
        <end position="159"/>
    </location>
</feature>
<dbReference type="eggNOG" id="COG2856">
    <property type="taxonomic scope" value="Bacteria"/>
</dbReference>
<dbReference type="PANTHER" id="PTHR43236">
    <property type="entry name" value="ANTITOXIN HIGA1"/>
    <property type="match status" value="1"/>
</dbReference>
<dbReference type="Proteomes" id="UP000002432">
    <property type="component" value="Chromosome"/>
</dbReference>